<dbReference type="InterPro" id="IPR026444">
    <property type="entry name" value="Secre_tail"/>
</dbReference>
<dbReference type="Pfam" id="PF18962">
    <property type="entry name" value="Por_Secre_tail"/>
    <property type="match status" value="1"/>
</dbReference>
<dbReference type="Proteomes" id="UP000002221">
    <property type="component" value="Chromosome"/>
</dbReference>
<protein>
    <recommendedName>
        <fullName evidence="1">Secretion system C-terminal sorting domain-containing protein</fullName>
    </recommendedName>
</protein>
<accession>D0MF64</accession>
<feature type="domain" description="Secretion system C-terminal sorting" evidence="1">
    <location>
        <begin position="438"/>
        <end position="511"/>
    </location>
</feature>
<dbReference type="NCBIfam" id="TIGR04183">
    <property type="entry name" value="Por_Secre_tail"/>
    <property type="match status" value="1"/>
</dbReference>
<dbReference type="EMBL" id="CP001807">
    <property type="protein sequence ID" value="ACY49320.1"/>
    <property type="molecule type" value="Genomic_DNA"/>
</dbReference>
<dbReference type="Gene3D" id="2.60.120.260">
    <property type="entry name" value="Galactose-binding domain-like"/>
    <property type="match status" value="2"/>
</dbReference>
<gene>
    <name evidence="2" type="ordered locus">Rmar_2442</name>
</gene>
<dbReference type="eggNOG" id="COG0737">
    <property type="taxonomic scope" value="Bacteria"/>
</dbReference>
<dbReference type="STRING" id="518766.Rmar_2442"/>
<evidence type="ECO:0000259" key="1">
    <source>
        <dbReference type="Pfam" id="PF18962"/>
    </source>
</evidence>
<reference evidence="2 3" key="1">
    <citation type="journal article" date="2009" name="Stand. Genomic Sci.">
        <title>Complete genome sequence of Rhodothermus marinus type strain (R-10).</title>
        <authorList>
            <person name="Nolan M."/>
            <person name="Tindall B.J."/>
            <person name="Pomrenke H."/>
            <person name="Lapidus A."/>
            <person name="Copeland A."/>
            <person name="Glavina Del Rio T."/>
            <person name="Lucas S."/>
            <person name="Chen F."/>
            <person name="Tice H."/>
            <person name="Cheng J.F."/>
            <person name="Saunders E."/>
            <person name="Han C."/>
            <person name="Bruce D."/>
            <person name="Goodwin L."/>
            <person name="Chain P."/>
            <person name="Pitluck S."/>
            <person name="Ovchinikova G."/>
            <person name="Pati A."/>
            <person name="Ivanova N."/>
            <person name="Mavromatis K."/>
            <person name="Chen A."/>
            <person name="Palaniappan K."/>
            <person name="Land M."/>
            <person name="Hauser L."/>
            <person name="Chang Y.J."/>
            <person name="Jeffries C.D."/>
            <person name="Brettin T."/>
            <person name="Goker M."/>
            <person name="Bristow J."/>
            <person name="Eisen J.A."/>
            <person name="Markowitz V."/>
            <person name="Hugenholtz P."/>
            <person name="Kyrpides N.C."/>
            <person name="Klenk H.P."/>
            <person name="Detter J.C."/>
        </authorList>
    </citation>
    <scope>NUCLEOTIDE SEQUENCE [LARGE SCALE GENOMIC DNA]</scope>
    <source>
        <strain evidence="3">ATCC 43812 / DSM 4252 / R-10</strain>
    </source>
</reference>
<dbReference type="InterPro" id="IPR008979">
    <property type="entry name" value="Galactose-bd-like_sf"/>
</dbReference>
<evidence type="ECO:0000313" key="3">
    <source>
        <dbReference type="Proteomes" id="UP000002221"/>
    </source>
</evidence>
<dbReference type="KEGG" id="rmr:Rmar_2442"/>
<dbReference type="Gene3D" id="2.60.40.4070">
    <property type="match status" value="1"/>
</dbReference>
<keyword evidence="3" id="KW-1185">Reference proteome</keyword>
<dbReference type="SUPFAM" id="SSF49785">
    <property type="entry name" value="Galactose-binding domain-like"/>
    <property type="match status" value="1"/>
</dbReference>
<sequence>MSDTTARWFELYDGMVMENNTNLEVQLANAPTTQEVYNLMQQFISQWISEAPTPWALVVWDPGRDPDPKANIWPVPEGFSYSHPQLESAGTDGLPLGDLNWFPDALQDYLANRDAYIQAIEEMAGGAPEQPVDQVLVEGEDGAIENGSVYTYEGFVGFFFEGSGRAFWRFTVPEDGEYMLRVQTNMGNETERGQHIRIDGIGLQNTNTYGEFFFCSTNSTNAECKFNLEPNTWAWVEIRQSDLVAGSLTLTAGEHTLEIAPSWGWQWFSTVEVVQVSSGEVVATLTPANAEELTAARIECDDPEAFCPSGLQAASLDAGGSVTWTLEVPDNVRNGLARIFYQAETGATGTLLVDGQQAAELSFPAVTGTSASELQSPRFKFQTASKTVRLSAGTHTLTVTSASGGLLIDYVIVLYYEQDIVATESSTLPEGYVLEQNYPNPFHKATTIRYTLPQPGKVRLVVYDLLGREVARLVDREMPAGTHAVRFEPQGLSSGLYFYRLETPDGQLVRRMTLLK</sequence>
<evidence type="ECO:0000313" key="2">
    <source>
        <dbReference type="EMBL" id="ACY49320.1"/>
    </source>
</evidence>
<name>D0MF64_RHOM4</name>
<organism evidence="2 3">
    <name type="scientific">Rhodothermus marinus (strain ATCC 43812 / DSM 4252 / R-10)</name>
    <name type="common">Rhodothermus obamensis</name>
    <dbReference type="NCBI Taxonomy" id="518766"/>
    <lineage>
        <taxon>Bacteria</taxon>
        <taxon>Pseudomonadati</taxon>
        <taxon>Rhodothermota</taxon>
        <taxon>Rhodothermia</taxon>
        <taxon>Rhodothermales</taxon>
        <taxon>Rhodothermaceae</taxon>
        <taxon>Rhodothermus</taxon>
    </lineage>
</organism>
<dbReference type="AlphaFoldDB" id="D0MF64"/>
<proteinExistence type="predicted"/>
<dbReference type="HOGENOM" id="CLU_527723_0_0_10"/>